<proteinExistence type="predicted"/>
<keyword evidence="2" id="KW-1185">Reference proteome</keyword>
<dbReference type="EMBL" id="JBHSNP010000008">
    <property type="protein sequence ID" value="MFC5602221.1"/>
    <property type="molecule type" value="Genomic_DNA"/>
</dbReference>
<dbReference type="RefSeq" id="WP_381442063.1">
    <property type="nucleotide sequence ID" value="NZ_JBHSNP010000008.1"/>
</dbReference>
<evidence type="ECO:0000313" key="2">
    <source>
        <dbReference type="Proteomes" id="UP001596071"/>
    </source>
</evidence>
<sequence>MTTTETWWETIFEGNLSLGLNKERITDLDNETFLYFDNELGMEQDSQQAHTH</sequence>
<reference evidence="2" key="1">
    <citation type="journal article" date="2019" name="Int. J. Syst. Evol. Microbiol.">
        <title>The Global Catalogue of Microorganisms (GCM) 10K type strain sequencing project: providing services to taxonomists for standard genome sequencing and annotation.</title>
        <authorList>
            <consortium name="The Broad Institute Genomics Platform"/>
            <consortium name="The Broad Institute Genome Sequencing Center for Infectious Disease"/>
            <person name="Wu L."/>
            <person name="Ma J."/>
        </authorList>
    </citation>
    <scope>NUCLEOTIDE SEQUENCE [LARGE SCALE GENOMIC DNA]</scope>
    <source>
        <strain evidence="2">KACC 11299</strain>
    </source>
</reference>
<gene>
    <name evidence="1" type="ORF">ACFPTP_03035</name>
</gene>
<comment type="caution">
    <text evidence="1">The sequence shown here is derived from an EMBL/GenBank/DDBJ whole genome shotgun (WGS) entry which is preliminary data.</text>
</comment>
<protein>
    <submittedName>
        <fullName evidence="1">Uncharacterized protein</fullName>
    </submittedName>
</protein>
<organism evidence="1 2">
    <name type="scientific">Sporosarcina koreensis</name>
    <dbReference type="NCBI Taxonomy" id="334735"/>
    <lineage>
        <taxon>Bacteria</taxon>
        <taxon>Bacillati</taxon>
        <taxon>Bacillota</taxon>
        <taxon>Bacilli</taxon>
        <taxon>Bacillales</taxon>
        <taxon>Caryophanaceae</taxon>
        <taxon>Sporosarcina</taxon>
    </lineage>
</organism>
<evidence type="ECO:0000313" key="1">
    <source>
        <dbReference type="EMBL" id="MFC5602221.1"/>
    </source>
</evidence>
<name>A0ABW0TV47_9BACL</name>
<dbReference type="Proteomes" id="UP001596071">
    <property type="component" value="Unassembled WGS sequence"/>
</dbReference>
<accession>A0ABW0TV47</accession>